<gene>
    <name evidence="3" type="ORF">J8273_8112</name>
</gene>
<sequence>MSAFGEEEEDTNPNILAGYGASSGRNGVVAYKSHDRSNWPAEWPSEQKFDSIQCDKGVKRNGDKLREGVIKALQLELHTIKFSDSSWWTEAFGTPVMDPQLLIEIMKQKSYFDDKNLEEFYQARDRANPYENCKKDIFINRAAVKLMNIDHLFKLTSSLRKDAGAGQLVCADVCAGPGGFTEYMFWRMGPERLLQFGMTLKGKHDFNLKNFHVRTYTLHHNRPENRFLRIYGPDRFSDGSVFVRENVMKLHSSIYSLGAAYEELKGVRSVDMLTCDGGDDVSHNYNMQEIESKRLVLCQAIVALTIVRKGGHFVLKIFDSFSPFTVSVLYILYTQFETFTIIKPYSSRPANSERYVVCQNRVQYPAREAIMEHLWKAADAQGEVRVPTSHIAEFEDVASLVDPEVIKKDGDFLKYLRDTNDAIGKAQLQALRDIQSCMEDPDLVLRMPGLEERCIETWRAGGVDQSREMVTSEAFVEDRHPEGGRPQSLWFSGPKDERDAKAVRSRREWGVVPFIVQIKGILSKAAVRRKAAPVRGKLG</sequence>
<keyword evidence="1" id="KW-0506">mRNA capping</keyword>
<dbReference type="GO" id="GO:0032259">
    <property type="term" value="P:methylation"/>
    <property type="evidence" value="ECO:0007669"/>
    <property type="project" value="UniProtKB-KW"/>
</dbReference>
<feature type="domain" description="RrmJ-type SAM-dependent 2'-O-MTase" evidence="2">
    <location>
        <begin position="137"/>
        <end position="362"/>
    </location>
</feature>
<evidence type="ECO:0000256" key="1">
    <source>
        <dbReference type="RuleBase" id="RU368012"/>
    </source>
</evidence>
<keyword evidence="1" id="KW-0507">mRNA processing</keyword>
<dbReference type="Proteomes" id="UP000717585">
    <property type="component" value="Unassembled WGS sequence"/>
</dbReference>
<dbReference type="GO" id="GO:0006370">
    <property type="term" value="P:7-methylguanosine mRNA capping"/>
    <property type="evidence" value="ECO:0007669"/>
    <property type="project" value="UniProtKB-UniRule"/>
</dbReference>
<dbReference type="Gene3D" id="3.40.50.12760">
    <property type="match status" value="1"/>
</dbReference>
<evidence type="ECO:0000313" key="4">
    <source>
        <dbReference type="Proteomes" id="UP000717585"/>
    </source>
</evidence>
<dbReference type="PANTHER" id="PTHR16121">
    <property type="entry name" value="CAP-SPECIFIC MRNA (NUCLEOSIDE-2'-O-)-METHYLTRANSFERASE 1-RELATED"/>
    <property type="match status" value="1"/>
</dbReference>
<dbReference type="InterPro" id="IPR050851">
    <property type="entry name" value="mRNA_Cap_2O-Ribose_MeTrfase"/>
</dbReference>
<comment type="caution">
    <text evidence="3">The sequence shown here is derived from an EMBL/GenBank/DDBJ whole genome shotgun (WGS) entry which is preliminary data.</text>
</comment>
<dbReference type="GO" id="GO:0003676">
    <property type="term" value="F:nucleic acid binding"/>
    <property type="evidence" value="ECO:0007669"/>
    <property type="project" value="UniProtKB-UniRule"/>
</dbReference>
<dbReference type="InterPro" id="IPR002877">
    <property type="entry name" value="RNA_MeTrfase_FtsJ_dom"/>
</dbReference>
<evidence type="ECO:0000259" key="2">
    <source>
        <dbReference type="PROSITE" id="PS51613"/>
    </source>
</evidence>
<evidence type="ECO:0000313" key="3">
    <source>
        <dbReference type="EMBL" id="KAG9390075.1"/>
    </source>
</evidence>
<dbReference type="EC" id="2.1.1.57" evidence="1"/>
<keyword evidence="1 3" id="KW-0489">Methyltransferase</keyword>
<dbReference type="GO" id="GO:0016556">
    <property type="term" value="P:mRNA modification"/>
    <property type="evidence" value="ECO:0007669"/>
    <property type="project" value="UniProtKB-UniRule"/>
</dbReference>
<name>A0A8J6AS38_9EUKA</name>
<dbReference type="InterPro" id="IPR025816">
    <property type="entry name" value="RrmJ-type_MeTrfase"/>
</dbReference>
<comment type="subcellular location">
    <subcellularLocation>
        <location evidence="1">Nucleus</location>
    </subcellularLocation>
</comment>
<keyword evidence="1" id="KW-0808">Transferase</keyword>
<protein>
    <recommendedName>
        <fullName evidence="1">Cap-specific mRNA (nucleoside-2'-O-)-methyltransferase 1</fullName>
        <ecNumber evidence="1">2.1.1.57</ecNumber>
    </recommendedName>
    <alternativeName>
        <fullName evidence="1">Cap1 2'O-ribose methyltransferase 1</fullName>
    </alternativeName>
</protein>
<dbReference type="GO" id="GO:0005634">
    <property type="term" value="C:nucleus"/>
    <property type="evidence" value="ECO:0007669"/>
    <property type="project" value="UniProtKB-SubCell"/>
</dbReference>
<dbReference type="PROSITE" id="PS51613">
    <property type="entry name" value="SAM_MT_RRMJ"/>
    <property type="match status" value="1"/>
</dbReference>
<organism evidence="3 4">
    <name type="scientific">Carpediemonas membranifera</name>
    <dbReference type="NCBI Taxonomy" id="201153"/>
    <lineage>
        <taxon>Eukaryota</taxon>
        <taxon>Metamonada</taxon>
        <taxon>Carpediemonas-like organisms</taxon>
        <taxon>Carpediemonas</taxon>
    </lineage>
</organism>
<dbReference type="Pfam" id="PF01728">
    <property type="entry name" value="FtsJ"/>
    <property type="match status" value="1"/>
</dbReference>
<dbReference type="AlphaFoldDB" id="A0A8J6AS38"/>
<accession>A0A8J6AS38</accession>
<dbReference type="PANTHER" id="PTHR16121:SF0">
    <property type="entry name" value="CAP-SPECIFIC MRNA (NUCLEOSIDE-2'-O-)-METHYLTRANSFERASE 1"/>
    <property type="match status" value="1"/>
</dbReference>
<comment type="catalytic activity">
    <reaction evidence="1">
        <text>a 5'-end (N(7)-methyl 5'-triphosphoguanosine)-ribonucleoside in mRNA + S-adenosyl-L-methionine = a 5'-end (N(7)-methyl 5'-triphosphoguanosine)-(2'-O-methyl-ribonucleoside) in mRNA + S-adenosyl-L-homocysteine + H(+)</text>
        <dbReference type="Rhea" id="RHEA:67020"/>
        <dbReference type="Rhea" id="RHEA-COMP:17167"/>
        <dbReference type="Rhea" id="RHEA-COMP:17168"/>
        <dbReference type="ChEBI" id="CHEBI:15378"/>
        <dbReference type="ChEBI" id="CHEBI:57856"/>
        <dbReference type="ChEBI" id="CHEBI:59789"/>
        <dbReference type="ChEBI" id="CHEBI:156461"/>
        <dbReference type="ChEBI" id="CHEBI:167609"/>
        <dbReference type="EC" id="2.1.1.57"/>
    </reaction>
</comment>
<dbReference type="GO" id="GO:0005737">
    <property type="term" value="C:cytoplasm"/>
    <property type="evidence" value="ECO:0007669"/>
    <property type="project" value="TreeGrafter"/>
</dbReference>
<keyword evidence="1" id="KW-0539">Nucleus</keyword>
<reference evidence="3" key="1">
    <citation type="submission" date="2021-05" db="EMBL/GenBank/DDBJ databases">
        <title>A free-living protist that lacks canonical eukaryotic 1 DNA replication and segregation systems.</title>
        <authorList>
            <person name="Salas-Leiva D.E."/>
            <person name="Tromer E.C."/>
            <person name="Curtis B.A."/>
            <person name="Jerlstrom-Hultqvist J."/>
            <person name="Kolisko M."/>
            <person name="Yi Z."/>
            <person name="Salas-Leiva J.S."/>
            <person name="Gallot-Lavallee L."/>
            <person name="Kops G.J.P.L."/>
            <person name="Archibald J.M."/>
            <person name="Simpson A.G.B."/>
            <person name="Roger A.J."/>
        </authorList>
    </citation>
    <scope>NUCLEOTIDE SEQUENCE</scope>
    <source>
        <strain evidence="3">BICM</strain>
    </source>
</reference>
<keyword evidence="4" id="KW-1185">Reference proteome</keyword>
<dbReference type="OrthoDB" id="10251234at2759"/>
<proteinExistence type="predicted"/>
<comment type="function">
    <text evidence="1">S-adenosyl-L-methionine-dependent methyltransferase that mediates RNA cap1 2'-O-ribose methylation to the 5'-cap structure of RNAs. Methylates the ribose of the first nucleotide of a m(7)GpppG-capped mRNA to produce m(7)GpppNmp (cap1).</text>
</comment>
<dbReference type="InterPro" id="IPR029063">
    <property type="entry name" value="SAM-dependent_MTases_sf"/>
</dbReference>
<dbReference type="GO" id="GO:0004483">
    <property type="term" value="F:methyltransferase cap1 activity"/>
    <property type="evidence" value="ECO:0007669"/>
    <property type="project" value="UniProtKB-UniRule"/>
</dbReference>
<dbReference type="SUPFAM" id="SSF53335">
    <property type="entry name" value="S-adenosyl-L-methionine-dependent methyltransferases"/>
    <property type="match status" value="1"/>
</dbReference>
<dbReference type="EMBL" id="JAHDYR010000066">
    <property type="protein sequence ID" value="KAG9390075.1"/>
    <property type="molecule type" value="Genomic_DNA"/>
</dbReference>
<keyword evidence="1" id="KW-0949">S-adenosyl-L-methionine</keyword>